<evidence type="ECO:0000313" key="4">
    <source>
        <dbReference type="Proteomes" id="UP001500804"/>
    </source>
</evidence>
<feature type="chain" id="PRO_5045749297" description="DUF5648 domain-containing protein" evidence="1">
    <location>
        <begin position="31"/>
        <end position="185"/>
    </location>
</feature>
<reference evidence="4" key="1">
    <citation type="journal article" date="2019" name="Int. J. Syst. Evol. Microbiol.">
        <title>The Global Catalogue of Microorganisms (GCM) 10K type strain sequencing project: providing services to taxonomists for standard genome sequencing and annotation.</title>
        <authorList>
            <consortium name="The Broad Institute Genomics Platform"/>
            <consortium name="The Broad Institute Genome Sequencing Center for Infectious Disease"/>
            <person name="Wu L."/>
            <person name="Ma J."/>
        </authorList>
    </citation>
    <scope>NUCLEOTIDE SEQUENCE [LARGE SCALE GENOMIC DNA]</scope>
    <source>
        <strain evidence="4">JCM 18302</strain>
    </source>
</reference>
<dbReference type="InterPro" id="IPR043708">
    <property type="entry name" value="DUF5648"/>
</dbReference>
<gene>
    <name evidence="3" type="ORF">GCM10023320_42120</name>
</gene>
<comment type="caution">
    <text evidence="3">The sequence shown here is derived from an EMBL/GenBank/DDBJ whole genome shotgun (WGS) entry which is preliminary data.</text>
</comment>
<sequence length="185" mass="19871">MAGHRLKIVGSLVVVAAAAGAVLTTNVAVAAEPATAVAVSARSLDHQKPLLELATADSKGSFYTLDPAEADRAQREHGFTPKYDSTGITMFDEQVDGSIPVYRLRQKDAFQTYLLSVSEDEIDGLGDRFVNEGVVGYVWSGERDGAMALVRYSKDSDWRVAREGRLDLKLAGFTADGVMGYVPEG</sequence>
<feature type="domain" description="DUF5648" evidence="2">
    <location>
        <begin position="39"/>
        <end position="139"/>
    </location>
</feature>
<dbReference type="Proteomes" id="UP001500804">
    <property type="component" value="Unassembled WGS sequence"/>
</dbReference>
<keyword evidence="1" id="KW-0732">Signal</keyword>
<name>A0ABP9NN81_9PSEU</name>
<feature type="signal peptide" evidence="1">
    <location>
        <begin position="1"/>
        <end position="30"/>
    </location>
</feature>
<dbReference type="EMBL" id="BAABJO010000015">
    <property type="protein sequence ID" value="GAA5126353.1"/>
    <property type="molecule type" value="Genomic_DNA"/>
</dbReference>
<organism evidence="3 4">
    <name type="scientific">Pseudonocardia adelaidensis</name>
    <dbReference type="NCBI Taxonomy" id="648754"/>
    <lineage>
        <taxon>Bacteria</taxon>
        <taxon>Bacillati</taxon>
        <taxon>Actinomycetota</taxon>
        <taxon>Actinomycetes</taxon>
        <taxon>Pseudonocardiales</taxon>
        <taxon>Pseudonocardiaceae</taxon>
        <taxon>Pseudonocardia</taxon>
    </lineage>
</organism>
<evidence type="ECO:0000259" key="2">
    <source>
        <dbReference type="Pfam" id="PF18885"/>
    </source>
</evidence>
<accession>A0ABP9NN81</accession>
<evidence type="ECO:0000313" key="3">
    <source>
        <dbReference type="EMBL" id="GAA5126353.1"/>
    </source>
</evidence>
<protein>
    <recommendedName>
        <fullName evidence="2">DUF5648 domain-containing protein</fullName>
    </recommendedName>
</protein>
<evidence type="ECO:0000256" key="1">
    <source>
        <dbReference type="SAM" id="SignalP"/>
    </source>
</evidence>
<proteinExistence type="predicted"/>
<dbReference type="Pfam" id="PF18885">
    <property type="entry name" value="DUF5648"/>
    <property type="match status" value="1"/>
</dbReference>
<keyword evidence="4" id="KW-1185">Reference proteome</keyword>